<dbReference type="Proteomes" id="UP000006727">
    <property type="component" value="Chromosome 9"/>
</dbReference>
<dbReference type="EMBL" id="ABEU02000009">
    <property type="protein sequence ID" value="PNR47991.1"/>
    <property type="molecule type" value="Genomic_DNA"/>
</dbReference>
<dbReference type="Gramene" id="Pp3c9_8620V3.1">
    <property type="protein sequence ID" value="PAC:32914002.CDS.1"/>
    <property type="gene ID" value="Pp3c9_8620"/>
</dbReference>
<organism evidence="1">
    <name type="scientific">Physcomitrium patens</name>
    <name type="common">Spreading-leaved earth moss</name>
    <name type="synonym">Physcomitrella patens</name>
    <dbReference type="NCBI Taxonomy" id="3218"/>
    <lineage>
        <taxon>Eukaryota</taxon>
        <taxon>Viridiplantae</taxon>
        <taxon>Streptophyta</taxon>
        <taxon>Embryophyta</taxon>
        <taxon>Bryophyta</taxon>
        <taxon>Bryophytina</taxon>
        <taxon>Bryopsida</taxon>
        <taxon>Funariidae</taxon>
        <taxon>Funariales</taxon>
        <taxon>Funariaceae</taxon>
        <taxon>Physcomitrium</taxon>
    </lineage>
</organism>
<evidence type="ECO:0000313" key="3">
    <source>
        <dbReference type="Proteomes" id="UP000006727"/>
    </source>
</evidence>
<dbReference type="EnsemblPlants" id="Pp3c9_8620V3.1">
    <property type="protein sequence ID" value="PAC:32914002.CDS.1"/>
    <property type="gene ID" value="Pp3c9_8620"/>
</dbReference>
<dbReference type="AlphaFoldDB" id="A0A2K1K2I1"/>
<reference evidence="1 3" key="1">
    <citation type="journal article" date="2008" name="Science">
        <title>The Physcomitrella genome reveals evolutionary insights into the conquest of land by plants.</title>
        <authorList>
            <person name="Rensing S."/>
            <person name="Lang D."/>
            <person name="Zimmer A."/>
            <person name="Terry A."/>
            <person name="Salamov A."/>
            <person name="Shapiro H."/>
            <person name="Nishiyama T."/>
            <person name="Perroud P.-F."/>
            <person name="Lindquist E."/>
            <person name="Kamisugi Y."/>
            <person name="Tanahashi T."/>
            <person name="Sakakibara K."/>
            <person name="Fujita T."/>
            <person name="Oishi K."/>
            <person name="Shin-I T."/>
            <person name="Kuroki Y."/>
            <person name="Toyoda A."/>
            <person name="Suzuki Y."/>
            <person name="Hashimoto A."/>
            <person name="Yamaguchi K."/>
            <person name="Sugano A."/>
            <person name="Kohara Y."/>
            <person name="Fujiyama A."/>
            <person name="Anterola A."/>
            <person name="Aoki S."/>
            <person name="Ashton N."/>
            <person name="Barbazuk W.B."/>
            <person name="Barker E."/>
            <person name="Bennetzen J."/>
            <person name="Bezanilla M."/>
            <person name="Blankenship R."/>
            <person name="Cho S.H."/>
            <person name="Dutcher S."/>
            <person name="Estelle M."/>
            <person name="Fawcett J.A."/>
            <person name="Gundlach H."/>
            <person name="Hanada K."/>
            <person name="Heyl A."/>
            <person name="Hicks K.A."/>
            <person name="Hugh J."/>
            <person name="Lohr M."/>
            <person name="Mayer K."/>
            <person name="Melkozernov A."/>
            <person name="Murata T."/>
            <person name="Nelson D."/>
            <person name="Pils B."/>
            <person name="Prigge M."/>
            <person name="Reiss B."/>
            <person name="Renner T."/>
            <person name="Rombauts S."/>
            <person name="Rushton P."/>
            <person name="Sanderfoot A."/>
            <person name="Schween G."/>
            <person name="Shiu S.-H."/>
            <person name="Stueber K."/>
            <person name="Theodoulou F.L."/>
            <person name="Tu H."/>
            <person name="Van de Peer Y."/>
            <person name="Verrier P.J."/>
            <person name="Waters E."/>
            <person name="Wood A."/>
            <person name="Yang L."/>
            <person name="Cove D."/>
            <person name="Cuming A."/>
            <person name="Hasebe M."/>
            <person name="Lucas S."/>
            <person name="Mishler D.B."/>
            <person name="Reski R."/>
            <person name="Grigoriev I."/>
            <person name="Quatrano R.S."/>
            <person name="Boore J.L."/>
        </authorList>
    </citation>
    <scope>NUCLEOTIDE SEQUENCE [LARGE SCALE GENOMIC DNA]</scope>
    <source>
        <strain evidence="2 3">cv. Gransden 2004</strain>
    </source>
</reference>
<keyword evidence="3" id="KW-1185">Reference proteome</keyword>
<dbReference type="InParanoid" id="A0A2K1K2I1"/>
<evidence type="ECO:0000313" key="2">
    <source>
        <dbReference type="EnsemblPlants" id="PAC:32914002.CDS.1"/>
    </source>
</evidence>
<evidence type="ECO:0000313" key="1">
    <source>
        <dbReference type="EMBL" id="PNR47991.1"/>
    </source>
</evidence>
<protein>
    <submittedName>
        <fullName evidence="1 2">Uncharacterized protein</fullName>
    </submittedName>
</protein>
<reference evidence="2" key="3">
    <citation type="submission" date="2020-12" db="UniProtKB">
        <authorList>
            <consortium name="EnsemblPlants"/>
        </authorList>
    </citation>
    <scope>IDENTIFICATION</scope>
</reference>
<proteinExistence type="predicted"/>
<gene>
    <name evidence="1" type="ORF">PHYPA_012464</name>
</gene>
<reference evidence="1 3" key="2">
    <citation type="journal article" date="2018" name="Plant J.">
        <title>The Physcomitrella patens chromosome-scale assembly reveals moss genome structure and evolution.</title>
        <authorList>
            <person name="Lang D."/>
            <person name="Ullrich K.K."/>
            <person name="Murat F."/>
            <person name="Fuchs J."/>
            <person name="Jenkins J."/>
            <person name="Haas F.B."/>
            <person name="Piednoel M."/>
            <person name="Gundlach H."/>
            <person name="Van Bel M."/>
            <person name="Meyberg R."/>
            <person name="Vives C."/>
            <person name="Morata J."/>
            <person name="Symeonidi A."/>
            <person name="Hiss M."/>
            <person name="Muchero W."/>
            <person name="Kamisugi Y."/>
            <person name="Saleh O."/>
            <person name="Blanc G."/>
            <person name="Decker E.L."/>
            <person name="van Gessel N."/>
            <person name="Grimwood J."/>
            <person name="Hayes R.D."/>
            <person name="Graham S.W."/>
            <person name="Gunter L.E."/>
            <person name="McDaniel S.F."/>
            <person name="Hoernstein S.N.W."/>
            <person name="Larsson A."/>
            <person name="Li F.W."/>
            <person name="Perroud P.F."/>
            <person name="Phillips J."/>
            <person name="Ranjan P."/>
            <person name="Rokshar D.S."/>
            <person name="Rothfels C.J."/>
            <person name="Schneider L."/>
            <person name="Shu S."/>
            <person name="Stevenson D.W."/>
            <person name="Thummler F."/>
            <person name="Tillich M."/>
            <person name="Villarreal Aguilar J.C."/>
            <person name="Widiez T."/>
            <person name="Wong G.K."/>
            <person name="Wymore A."/>
            <person name="Zhang Y."/>
            <person name="Zimmer A.D."/>
            <person name="Quatrano R.S."/>
            <person name="Mayer K.F.X."/>
            <person name="Goodstein D."/>
            <person name="Casacuberta J.M."/>
            <person name="Vandepoele K."/>
            <person name="Reski R."/>
            <person name="Cuming A.C."/>
            <person name="Tuskan G.A."/>
            <person name="Maumus F."/>
            <person name="Salse J."/>
            <person name="Schmutz J."/>
            <person name="Rensing S.A."/>
        </authorList>
    </citation>
    <scope>NUCLEOTIDE SEQUENCE [LARGE SCALE GENOMIC DNA]</scope>
    <source>
        <strain evidence="2 3">cv. Gransden 2004</strain>
    </source>
</reference>
<accession>A0A2K1K2I1</accession>
<name>A0A2K1K2I1_PHYPA</name>
<sequence length="53" mass="6230">MNKATKFQADIDEELVDVREYSRLVRSLLYLSNIRRLGISFNISYISKYCIAL</sequence>